<dbReference type="NCBIfam" id="TIGR00655">
    <property type="entry name" value="PurU"/>
    <property type="match status" value="1"/>
</dbReference>
<dbReference type="SUPFAM" id="SSF55021">
    <property type="entry name" value="ACT-like"/>
    <property type="match status" value="1"/>
</dbReference>
<dbReference type="PIRSF" id="PIRSF036480">
    <property type="entry name" value="FormyFH4_hydr"/>
    <property type="match status" value="1"/>
</dbReference>
<dbReference type="NCBIfam" id="NF004684">
    <property type="entry name" value="PRK06027.1"/>
    <property type="match status" value="1"/>
</dbReference>
<comment type="pathway">
    <text evidence="3">Purine metabolism; IMP biosynthesis via de novo pathway; formate from 10-formyl-5,6,7,8-tetrahydrofolate: step 1/1.</text>
</comment>
<dbReference type="Gene3D" id="3.40.50.170">
    <property type="entry name" value="Formyl transferase, N-terminal domain"/>
    <property type="match status" value="1"/>
</dbReference>
<evidence type="ECO:0000256" key="2">
    <source>
        <dbReference type="ARBA" id="ARBA00022801"/>
    </source>
</evidence>
<gene>
    <name evidence="3 6" type="primary">purU</name>
    <name evidence="6" type="ORF">ACFONP_09995</name>
</gene>
<dbReference type="HAMAP" id="MF_01927">
    <property type="entry name" value="PurU"/>
    <property type="match status" value="1"/>
</dbReference>
<keyword evidence="1 3" id="KW-0554">One-carbon metabolism</keyword>
<comment type="similarity">
    <text evidence="3">Belongs to the PurU family.</text>
</comment>
<dbReference type="GO" id="GO:0008864">
    <property type="term" value="F:formyltetrahydrofolate deformylase activity"/>
    <property type="evidence" value="ECO:0007669"/>
    <property type="project" value="UniProtKB-EC"/>
</dbReference>
<organism evidence="6 7">
    <name type="scientific">Parvularcula lutaonensis</name>
    <dbReference type="NCBI Taxonomy" id="491923"/>
    <lineage>
        <taxon>Bacteria</taxon>
        <taxon>Pseudomonadati</taxon>
        <taxon>Pseudomonadota</taxon>
        <taxon>Alphaproteobacteria</taxon>
        <taxon>Parvularculales</taxon>
        <taxon>Parvularculaceae</taxon>
        <taxon>Parvularcula</taxon>
    </lineage>
</organism>
<dbReference type="CDD" id="cd08648">
    <property type="entry name" value="FMT_core_Formyl-FH4-Hydrolase_C"/>
    <property type="match status" value="1"/>
</dbReference>
<dbReference type="EMBL" id="JBHRVA010000003">
    <property type="protein sequence ID" value="MFC3303062.1"/>
    <property type="molecule type" value="Genomic_DNA"/>
</dbReference>
<dbReference type="InterPro" id="IPR004810">
    <property type="entry name" value="PurU"/>
</dbReference>
<name>A0ABV7ME50_9PROT</name>
<dbReference type="PRINTS" id="PR01575">
    <property type="entry name" value="FFH4HYDRLASE"/>
</dbReference>
<comment type="function">
    <text evidence="3">Catalyzes the hydrolysis of 10-formyltetrahydrofolate (formyl-FH4) to formate and tetrahydrofolate (FH4).</text>
</comment>
<keyword evidence="7" id="KW-1185">Reference proteome</keyword>
<dbReference type="InterPro" id="IPR036477">
    <property type="entry name" value="Formyl_transf_N_sf"/>
</dbReference>
<sequence length="285" mass="31789">MSGHQSHILRTASPDAVGILASVMAFLADRGLSVVESHDFADSVSGRFFVWARFETSDVFDAEDFGRAFGEVALRRDLAWNLRPAGYRPKVLVLASKMDHCLNDLLFRHRSDRLGADIVGIASNHEDARWHADRHEIRFDHIPVSKETKPQAEDQLRKLIDETSAEFVVLARYMQVLSNDLCRELEGRCINIHHSALPSFKGARPYHQAHARGVKLIGATAHYVTADLDEGPIIAQEAVSVDHRATPDRLVEMGRDIEARVLARAVKAHAEGRVFLSGARTVVFD</sequence>
<comment type="catalytic activity">
    <reaction evidence="3">
        <text>(6R)-10-formyltetrahydrofolate + H2O = (6S)-5,6,7,8-tetrahydrofolate + formate + H(+)</text>
        <dbReference type="Rhea" id="RHEA:19833"/>
        <dbReference type="ChEBI" id="CHEBI:15377"/>
        <dbReference type="ChEBI" id="CHEBI:15378"/>
        <dbReference type="ChEBI" id="CHEBI:15740"/>
        <dbReference type="ChEBI" id="CHEBI:57453"/>
        <dbReference type="ChEBI" id="CHEBI:195366"/>
        <dbReference type="EC" id="3.5.1.10"/>
    </reaction>
</comment>
<evidence type="ECO:0000313" key="6">
    <source>
        <dbReference type="EMBL" id="MFC3303062.1"/>
    </source>
</evidence>
<feature type="active site" evidence="3">
    <location>
        <position position="229"/>
    </location>
</feature>
<keyword evidence="3" id="KW-0658">Purine biosynthesis</keyword>
<accession>A0ABV7ME50</accession>
<keyword evidence="2 3" id="KW-0378">Hydrolase</keyword>
<dbReference type="Pfam" id="PF00551">
    <property type="entry name" value="Formyl_trans_N"/>
    <property type="match status" value="1"/>
</dbReference>
<feature type="domain" description="Formyl transferase N-terminal" evidence="5">
    <location>
        <begin position="90"/>
        <end position="266"/>
    </location>
</feature>
<dbReference type="EC" id="3.5.1.10" evidence="3 4"/>
<evidence type="ECO:0000256" key="1">
    <source>
        <dbReference type="ARBA" id="ARBA00022563"/>
    </source>
</evidence>
<evidence type="ECO:0000256" key="4">
    <source>
        <dbReference type="NCBIfam" id="TIGR00655"/>
    </source>
</evidence>
<protein>
    <recommendedName>
        <fullName evidence="3 4">Formyltetrahydrofolate deformylase</fullName>
        <ecNumber evidence="3 4">3.5.1.10</ecNumber>
    </recommendedName>
    <alternativeName>
        <fullName evidence="3">Formyl-FH(4) hydrolase</fullName>
    </alternativeName>
</protein>
<dbReference type="InterPro" id="IPR045865">
    <property type="entry name" value="ACT-like_dom_sf"/>
</dbReference>
<reference evidence="7" key="1">
    <citation type="journal article" date="2019" name="Int. J. Syst. Evol. Microbiol.">
        <title>The Global Catalogue of Microorganisms (GCM) 10K type strain sequencing project: providing services to taxonomists for standard genome sequencing and annotation.</title>
        <authorList>
            <consortium name="The Broad Institute Genomics Platform"/>
            <consortium name="The Broad Institute Genome Sequencing Center for Infectious Disease"/>
            <person name="Wu L."/>
            <person name="Ma J."/>
        </authorList>
    </citation>
    <scope>NUCLEOTIDE SEQUENCE [LARGE SCALE GENOMIC DNA]</scope>
    <source>
        <strain evidence="7">KCTC 22245</strain>
    </source>
</reference>
<comment type="caution">
    <text evidence="6">The sequence shown here is derived from an EMBL/GenBank/DDBJ whole genome shotgun (WGS) entry which is preliminary data.</text>
</comment>
<dbReference type="PANTHER" id="PTHR42706">
    <property type="entry name" value="FORMYLTETRAHYDROFOLATE DEFORMYLASE"/>
    <property type="match status" value="1"/>
</dbReference>
<dbReference type="PANTHER" id="PTHR42706:SF1">
    <property type="entry name" value="FORMYLTETRAHYDROFOLATE DEFORMYLASE 2, MITOCHONDRIAL"/>
    <property type="match status" value="1"/>
</dbReference>
<dbReference type="SUPFAM" id="SSF53328">
    <property type="entry name" value="Formyltransferase"/>
    <property type="match status" value="1"/>
</dbReference>
<dbReference type="RefSeq" id="WP_189575238.1">
    <property type="nucleotide sequence ID" value="NZ_BMXU01000002.1"/>
</dbReference>
<dbReference type="InterPro" id="IPR041729">
    <property type="entry name" value="Formyl-FH4-Hydrolase_C"/>
</dbReference>
<dbReference type="InterPro" id="IPR002376">
    <property type="entry name" value="Formyl_transf_N"/>
</dbReference>
<evidence type="ECO:0000313" key="7">
    <source>
        <dbReference type="Proteomes" id="UP001595607"/>
    </source>
</evidence>
<evidence type="ECO:0000256" key="3">
    <source>
        <dbReference type="HAMAP-Rule" id="MF_01927"/>
    </source>
</evidence>
<dbReference type="Proteomes" id="UP001595607">
    <property type="component" value="Unassembled WGS sequence"/>
</dbReference>
<evidence type="ECO:0000259" key="5">
    <source>
        <dbReference type="Pfam" id="PF00551"/>
    </source>
</evidence>
<dbReference type="Gene3D" id="3.30.70.260">
    <property type="match status" value="1"/>
</dbReference>
<proteinExistence type="inferred from homology"/>